<gene>
    <name evidence="1" type="ORF">ColLi_10847</name>
</gene>
<keyword evidence="2" id="KW-1185">Reference proteome</keyword>
<comment type="caution">
    <text evidence="1">The sequence shown here is derived from an EMBL/GenBank/DDBJ whole genome shotgun (WGS) entry which is preliminary data.</text>
</comment>
<organism evidence="1 2">
    <name type="scientific">Colletotrichum liriopes</name>
    <dbReference type="NCBI Taxonomy" id="708192"/>
    <lineage>
        <taxon>Eukaryota</taxon>
        <taxon>Fungi</taxon>
        <taxon>Dikarya</taxon>
        <taxon>Ascomycota</taxon>
        <taxon>Pezizomycotina</taxon>
        <taxon>Sordariomycetes</taxon>
        <taxon>Hypocreomycetidae</taxon>
        <taxon>Glomerellales</taxon>
        <taxon>Glomerellaceae</taxon>
        <taxon>Colletotrichum</taxon>
        <taxon>Colletotrichum spaethianum species complex</taxon>
    </lineage>
</organism>
<proteinExistence type="predicted"/>
<sequence length="313" mass="34026">MQSSTSTRVFSTYRNRNLCNGTLGIYDPYKNELVDIIEFPGISHSPELFIAGIDIDERTGLVSILANAGAAFTKPPLGSDVSGSNIAMIFNPKTKEVLYKVNLTETTHGQYGGFADLEQDPDGNVYVNSMFPGSILKLYGFDGRNTPKVTEWYLSQPRDSSIDGFGGLAAKEWTLLTHDNSDGRLLKFDMRSSKGLPIAIPVTPSHTFLDSDASYLPPKYNGTVLLIAGGPGIRVLRSKNGKWDNAEYLGTVFKASFDLPDTYLATAAIQVGDGLNMVVLPTGDKVVPGTLAGNRTHFPFYDITNQVEELLAV</sequence>
<dbReference type="CDD" id="cd12811">
    <property type="entry name" value="MALA"/>
    <property type="match status" value="1"/>
</dbReference>
<reference evidence="1 2" key="1">
    <citation type="submission" date="2021-07" db="EMBL/GenBank/DDBJ databases">
        <title>Genome data of Colletotrichum spaethianum.</title>
        <authorList>
            <person name="Utami Y.D."/>
            <person name="Hiruma K."/>
        </authorList>
    </citation>
    <scope>NUCLEOTIDE SEQUENCE [LARGE SCALE GENOMIC DNA]</scope>
    <source>
        <strain evidence="1 2">MAFF 242679</strain>
    </source>
</reference>
<accession>A0AA37GW99</accession>
<evidence type="ECO:0000313" key="2">
    <source>
        <dbReference type="Proteomes" id="UP001055172"/>
    </source>
</evidence>
<dbReference type="EMBL" id="BPPX01000029">
    <property type="protein sequence ID" value="GJC88009.1"/>
    <property type="molecule type" value="Genomic_DNA"/>
</dbReference>
<dbReference type="SUPFAM" id="SSF75011">
    <property type="entry name" value="3-carboxy-cis,cis-mucoante lactonizing enzyme"/>
    <property type="match status" value="1"/>
</dbReference>
<evidence type="ECO:0000313" key="1">
    <source>
        <dbReference type="EMBL" id="GJC88009.1"/>
    </source>
</evidence>
<dbReference type="AlphaFoldDB" id="A0AA37GW99"/>
<protein>
    <submittedName>
        <fullName evidence="1">Core trichothecene cluster (CTC) protein 14</fullName>
    </submittedName>
</protein>
<dbReference type="InterPro" id="IPR054550">
    <property type="entry name" value="Mala_s_1-like"/>
</dbReference>
<name>A0AA37GW99_9PEZI</name>
<dbReference type="Proteomes" id="UP001055172">
    <property type="component" value="Unassembled WGS sequence"/>
</dbReference>